<dbReference type="STRING" id="553469.SAMN04487947_2309"/>
<protein>
    <submittedName>
        <fullName evidence="2">GMP synthase (Glutamine-hydrolysing)</fullName>
    </submittedName>
</protein>
<evidence type="ECO:0000313" key="3">
    <source>
        <dbReference type="Proteomes" id="UP000198531"/>
    </source>
</evidence>
<gene>
    <name evidence="2" type="ORF">SAMN04487947_2309</name>
</gene>
<dbReference type="InterPro" id="IPR029062">
    <property type="entry name" value="Class_I_gatase-like"/>
</dbReference>
<dbReference type="Proteomes" id="UP000198531">
    <property type="component" value="Unassembled WGS sequence"/>
</dbReference>
<reference evidence="3" key="1">
    <citation type="submission" date="2016-10" db="EMBL/GenBank/DDBJ databases">
        <authorList>
            <person name="Varghese N."/>
            <person name="Submissions S."/>
        </authorList>
    </citation>
    <scope>NUCLEOTIDE SEQUENCE [LARGE SCALE GENOMIC DNA]</scope>
    <source>
        <strain evidence="3">CGMCC 1.7736</strain>
    </source>
</reference>
<evidence type="ECO:0000259" key="1">
    <source>
        <dbReference type="Pfam" id="PF00117"/>
    </source>
</evidence>
<dbReference type="RefSeq" id="WP_245778480.1">
    <property type="nucleotide sequence ID" value="NZ_FOYT01000002.1"/>
</dbReference>
<feature type="domain" description="Glutamine amidotransferase" evidence="1">
    <location>
        <begin position="40"/>
        <end position="176"/>
    </location>
</feature>
<evidence type="ECO:0000313" key="2">
    <source>
        <dbReference type="EMBL" id="SFR56470.1"/>
    </source>
</evidence>
<dbReference type="Pfam" id="PF00117">
    <property type="entry name" value="GATase"/>
    <property type="match status" value="1"/>
</dbReference>
<keyword evidence="3" id="KW-1185">Reference proteome</keyword>
<dbReference type="InterPro" id="IPR044992">
    <property type="entry name" value="ChyE-like"/>
</dbReference>
<dbReference type="AlphaFoldDB" id="A0A1I6HQD6"/>
<dbReference type="PANTHER" id="PTHR42695:SF5">
    <property type="entry name" value="GLUTAMINE AMIDOTRANSFERASE YLR126C-RELATED"/>
    <property type="match status" value="1"/>
</dbReference>
<dbReference type="PANTHER" id="PTHR42695">
    <property type="entry name" value="GLUTAMINE AMIDOTRANSFERASE YLR126C-RELATED"/>
    <property type="match status" value="1"/>
</dbReference>
<accession>A0A1I6HQD6</accession>
<dbReference type="PROSITE" id="PS51273">
    <property type="entry name" value="GATASE_TYPE_1"/>
    <property type="match status" value="1"/>
</dbReference>
<dbReference type="SUPFAM" id="SSF52317">
    <property type="entry name" value="Class I glutamine amidotransferase-like"/>
    <property type="match status" value="1"/>
</dbReference>
<dbReference type="EMBL" id="FOYT01000002">
    <property type="protein sequence ID" value="SFR56470.1"/>
    <property type="molecule type" value="Genomic_DNA"/>
</dbReference>
<name>A0A1I6HQD6_9EURY</name>
<sequence length="216" mass="23759">MILVLDNAVEGGYMAGEVARLLPGEDVETYNYPNGEADPSFEGVDGVVVGGSGAGVYDEPDQPWITRQKAYVERALDEGIPLLGICFGHQLVNEVLGGTVVDSGESRGRLVEASLADVPLFEGVEPVVPVLHSDVVTEPGEGMDVVGTADYNEYFATRHRERPVWTVQYHPEFTPEIRPEYSDYWTETEHSFDDSTATRTLENFARFCRRPATASD</sequence>
<dbReference type="Gene3D" id="3.40.50.880">
    <property type="match status" value="1"/>
</dbReference>
<organism evidence="2 3">
    <name type="scientific">Halogeometricum rufum</name>
    <dbReference type="NCBI Taxonomy" id="553469"/>
    <lineage>
        <taxon>Archaea</taxon>
        <taxon>Methanobacteriati</taxon>
        <taxon>Methanobacteriota</taxon>
        <taxon>Stenosarchaea group</taxon>
        <taxon>Halobacteria</taxon>
        <taxon>Halobacteriales</taxon>
        <taxon>Haloferacaceae</taxon>
        <taxon>Halogeometricum</taxon>
    </lineage>
</organism>
<proteinExistence type="predicted"/>
<dbReference type="InterPro" id="IPR017926">
    <property type="entry name" value="GATASE"/>
</dbReference>
<dbReference type="GO" id="GO:0005829">
    <property type="term" value="C:cytosol"/>
    <property type="evidence" value="ECO:0007669"/>
    <property type="project" value="TreeGrafter"/>
</dbReference>